<dbReference type="RefSeq" id="WP_015652279.1">
    <property type="nucleotide sequence ID" value="NC_020506.1"/>
</dbReference>
<dbReference type="AlphaFoldDB" id="M1V0L5"/>
<dbReference type="HOGENOM" id="CLU_044403_4_1_11"/>
<dbReference type="GO" id="GO:0016740">
    <property type="term" value="F:transferase activity"/>
    <property type="evidence" value="ECO:0007669"/>
    <property type="project" value="UniProtKB-KW"/>
</dbReference>
<keyword evidence="6" id="KW-0479">Metal-binding</keyword>
<keyword evidence="4" id="KW-0285">Flavoprotein</keyword>
<evidence type="ECO:0000256" key="7">
    <source>
        <dbReference type="ARBA" id="ARBA00022827"/>
    </source>
</evidence>
<evidence type="ECO:0000256" key="9">
    <source>
        <dbReference type="ARBA" id="ARBA00031306"/>
    </source>
</evidence>
<evidence type="ECO:0000256" key="2">
    <source>
        <dbReference type="ARBA" id="ARBA00011955"/>
    </source>
</evidence>
<evidence type="ECO:0000256" key="10">
    <source>
        <dbReference type="ARBA" id="ARBA00048540"/>
    </source>
</evidence>
<dbReference type="SUPFAM" id="SSF143631">
    <property type="entry name" value="ApbE-like"/>
    <property type="match status" value="1"/>
</dbReference>
<evidence type="ECO:0000313" key="12">
    <source>
        <dbReference type="Proteomes" id="UP000011760"/>
    </source>
</evidence>
<evidence type="ECO:0000256" key="6">
    <source>
        <dbReference type="ARBA" id="ARBA00022723"/>
    </source>
</evidence>
<keyword evidence="8" id="KW-0460">Magnesium</keyword>
<evidence type="ECO:0000256" key="3">
    <source>
        <dbReference type="ARBA" id="ARBA00016337"/>
    </source>
</evidence>
<evidence type="ECO:0000256" key="1">
    <source>
        <dbReference type="ARBA" id="ARBA00001946"/>
    </source>
</evidence>
<dbReference type="Proteomes" id="UP000011760">
    <property type="component" value="Chromosome"/>
</dbReference>
<reference evidence="11 12" key="1">
    <citation type="submission" date="2013-02" db="EMBL/GenBank/DDBJ databases">
        <title>The complete genome sequence of Corynebacterium callunae DSM 20147.</title>
        <authorList>
            <person name="Ruckert C."/>
            <person name="Albersmeier A."/>
            <person name="Kalinowski J."/>
        </authorList>
    </citation>
    <scope>NUCLEOTIDE SEQUENCE [LARGE SCALE GENOMIC DNA]</scope>
    <source>
        <strain evidence="11 12">DSM 20147</strain>
    </source>
</reference>
<dbReference type="PATRIC" id="fig|1121353.3.peg.2484"/>
<keyword evidence="7" id="KW-0274">FAD</keyword>
<dbReference type="OrthoDB" id="9778595at2"/>
<dbReference type="InterPro" id="IPR003374">
    <property type="entry name" value="ApbE-like_sf"/>
</dbReference>
<evidence type="ECO:0000256" key="4">
    <source>
        <dbReference type="ARBA" id="ARBA00022630"/>
    </source>
</evidence>
<dbReference type="Pfam" id="PF02424">
    <property type="entry name" value="ApbE"/>
    <property type="match status" value="2"/>
</dbReference>
<organism evidence="11 12">
    <name type="scientific">Corynebacterium callunae DSM 20147</name>
    <dbReference type="NCBI Taxonomy" id="1121353"/>
    <lineage>
        <taxon>Bacteria</taxon>
        <taxon>Bacillati</taxon>
        <taxon>Actinomycetota</taxon>
        <taxon>Actinomycetes</taxon>
        <taxon>Mycobacteriales</taxon>
        <taxon>Corynebacteriaceae</taxon>
        <taxon>Corynebacterium</taxon>
    </lineage>
</organism>
<dbReference type="eggNOG" id="COG1477">
    <property type="taxonomic scope" value="Bacteria"/>
</dbReference>
<evidence type="ECO:0000313" key="11">
    <source>
        <dbReference type="EMBL" id="AGG67853.1"/>
    </source>
</evidence>
<evidence type="ECO:0000256" key="8">
    <source>
        <dbReference type="ARBA" id="ARBA00022842"/>
    </source>
</evidence>
<dbReference type="Gene3D" id="3.10.520.10">
    <property type="entry name" value="ApbE-like domains"/>
    <property type="match status" value="2"/>
</dbReference>
<dbReference type="EC" id="2.7.1.180" evidence="2"/>
<accession>M1V0L5</accession>
<dbReference type="PANTHER" id="PTHR30040">
    <property type="entry name" value="THIAMINE BIOSYNTHESIS LIPOPROTEIN APBE"/>
    <property type="match status" value="1"/>
</dbReference>
<dbReference type="KEGG" id="ccn:H924_12150"/>
<protein>
    <recommendedName>
        <fullName evidence="3">FAD:protein FMN transferase</fullName>
        <ecNumber evidence="2">2.7.1.180</ecNumber>
    </recommendedName>
    <alternativeName>
        <fullName evidence="9">Flavin transferase</fullName>
    </alternativeName>
</protein>
<dbReference type="EMBL" id="CP004354">
    <property type="protein sequence ID" value="AGG67853.1"/>
    <property type="molecule type" value="Genomic_DNA"/>
</dbReference>
<dbReference type="PANTHER" id="PTHR30040:SF2">
    <property type="entry name" value="FAD:PROTEIN FMN TRANSFERASE"/>
    <property type="match status" value="1"/>
</dbReference>
<keyword evidence="5" id="KW-0808">Transferase</keyword>
<gene>
    <name evidence="11" type="ORF">H924_12150</name>
</gene>
<keyword evidence="11" id="KW-0449">Lipoprotein</keyword>
<dbReference type="GO" id="GO:0046872">
    <property type="term" value="F:metal ion binding"/>
    <property type="evidence" value="ECO:0007669"/>
    <property type="project" value="UniProtKB-KW"/>
</dbReference>
<proteinExistence type="predicted"/>
<comment type="cofactor">
    <cofactor evidence="1">
        <name>Mg(2+)</name>
        <dbReference type="ChEBI" id="CHEBI:18420"/>
    </cofactor>
</comment>
<dbReference type="InterPro" id="IPR024932">
    <property type="entry name" value="ApbE"/>
</dbReference>
<sequence>MQPWVHVEQIMGLPISLHVRGVGEHQGCVEKRATAFFEHLKRADHIFSLWRPDSDISRLARGEVGVAQLDPLVNKVWELAEHAQQATEGAYSAFGLSDDYRPIINGKHVSAHFDPTGLVKGWAVEEAATAELERLVELGMSVCVNAGGDVWMRTAENDPEGWNVGIENAANPQEIATVIKVRNGAVATSGTYARGQHIYSPLLDMPAPWEGSLTVSGPTLTWADIWATAAFASPEVTPDHGCTVVIDQRKAY</sequence>
<evidence type="ECO:0000256" key="5">
    <source>
        <dbReference type="ARBA" id="ARBA00022679"/>
    </source>
</evidence>
<name>M1V0L5_9CORY</name>
<keyword evidence="12" id="KW-1185">Reference proteome</keyword>
<comment type="catalytic activity">
    <reaction evidence="10">
        <text>L-threonyl-[protein] + FAD = FMN-L-threonyl-[protein] + AMP + H(+)</text>
        <dbReference type="Rhea" id="RHEA:36847"/>
        <dbReference type="Rhea" id="RHEA-COMP:11060"/>
        <dbReference type="Rhea" id="RHEA-COMP:11061"/>
        <dbReference type="ChEBI" id="CHEBI:15378"/>
        <dbReference type="ChEBI" id="CHEBI:30013"/>
        <dbReference type="ChEBI" id="CHEBI:57692"/>
        <dbReference type="ChEBI" id="CHEBI:74257"/>
        <dbReference type="ChEBI" id="CHEBI:456215"/>
        <dbReference type="EC" id="2.7.1.180"/>
    </reaction>
</comment>
<dbReference type="STRING" id="1121353.H924_12150"/>